<sequence length="280" mass="32165">MEQTNNNNFYRQVQISRNSDTIRAKWNYGVSARTSFGLTGHCIGCYLPSVGTSCQTEENVRGLSLSRAKTSDQNNHEDGEKLEISPKCDKHHVFNLKKESHEKKTKNKKRKTQTKKKAIPDKKDREIIYVQGVRRILALQWCHLNVALIEEESENLHHPWGNYAESVPFRQNFENQASVYKVSEVNGLHESSHAHNSSSMLIEKIKNECDRLHITTSVMLNLSRKGSELTELELTDSEFTQYLEGIKEFGFNHIIIVGKRNYRVFFLIVTVACLIGIPLM</sequence>
<reference evidence="3" key="1">
    <citation type="submission" date="2019-10" db="EMBL/GenBank/DDBJ databases">
        <title>Conservation and host-specific expression of non-tandemly repeated heterogenous ribosome RNA gene in arbuscular mycorrhizal fungi.</title>
        <authorList>
            <person name="Maeda T."/>
            <person name="Kobayashi Y."/>
            <person name="Nakagawa T."/>
            <person name="Ezawa T."/>
            <person name="Yamaguchi K."/>
            <person name="Bino T."/>
            <person name="Nishimoto Y."/>
            <person name="Shigenobu S."/>
            <person name="Kawaguchi M."/>
        </authorList>
    </citation>
    <scope>NUCLEOTIDE SEQUENCE</scope>
    <source>
        <strain evidence="3">HR1</strain>
    </source>
</reference>
<feature type="compositionally biased region" description="Basic and acidic residues" evidence="1">
    <location>
        <begin position="93"/>
        <end position="102"/>
    </location>
</feature>
<dbReference type="Proteomes" id="UP000615446">
    <property type="component" value="Unassembled WGS sequence"/>
</dbReference>
<evidence type="ECO:0000256" key="1">
    <source>
        <dbReference type="SAM" id="MobiDB-lite"/>
    </source>
</evidence>
<dbReference type="AlphaFoldDB" id="A0A8H3QMX5"/>
<keyword evidence="2" id="KW-0812">Transmembrane</keyword>
<evidence type="ECO:0000313" key="4">
    <source>
        <dbReference type="Proteomes" id="UP000615446"/>
    </source>
</evidence>
<comment type="caution">
    <text evidence="3">The sequence shown here is derived from an EMBL/GenBank/DDBJ whole genome shotgun (WGS) entry which is preliminary data.</text>
</comment>
<feature type="region of interest" description="Disordered" evidence="1">
    <location>
        <begin position="93"/>
        <end position="119"/>
    </location>
</feature>
<proteinExistence type="predicted"/>
<gene>
    <name evidence="3" type="ORF">RCL2_000970600</name>
</gene>
<feature type="compositionally biased region" description="Basic and acidic residues" evidence="1">
    <location>
        <begin position="74"/>
        <end position="84"/>
    </location>
</feature>
<name>A0A8H3QMX5_9GLOM</name>
<organism evidence="3 4">
    <name type="scientific">Rhizophagus clarus</name>
    <dbReference type="NCBI Taxonomy" id="94130"/>
    <lineage>
        <taxon>Eukaryota</taxon>
        <taxon>Fungi</taxon>
        <taxon>Fungi incertae sedis</taxon>
        <taxon>Mucoromycota</taxon>
        <taxon>Glomeromycotina</taxon>
        <taxon>Glomeromycetes</taxon>
        <taxon>Glomerales</taxon>
        <taxon>Glomeraceae</taxon>
        <taxon>Rhizophagus</taxon>
    </lineage>
</organism>
<keyword evidence="2" id="KW-0472">Membrane</keyword>
<keyword evidence="2" id="KW-1133">Transmembrane helix</keyword>
<evidence type="ECO:0000313" key="3">
    <source>
        <dbReference type="EMBL" id="GES82504.1"/>
    </source>
</evidence>
<feature type="region of interest" description="Disordered" evidence="1">
    <location>
        <begin position="65"/>
        <end position="84"/>
    </location>
</feature>
<evidence type="ECO:0000256" key="2">
    <source>
        <dbReference type="SAM" id="Phobius"/>
    </source>
</evidence>
<protein>
    <submittedName>
        <fullName evidence="3">Uncharacterized protein</fullName>
    </submittedName>
</protein>
<feature type="transmembrane region" description="Helical" evidence="2">
    <location>
        <begin position="262"/>
        <end position="279"/>
    </location>
</feature>
<accession>A0A8H3QMX5</accession>
<dbReference type="OrthoDB" id="2427606at2759"/>
<dbReference type="EMBL" id="BLAL01000061">
    <property type="protein sequence ID" value="GES82504.1"/>
    <property type="molecule type" value="Genomic_DNA"/>
</dbReference>
<feature type="compositionally biased region" description="Basic residues" evidence="1">
    <location>
        <begin position="103"/>
        <end position="117"/>
    </location>
</feature>